<reference evidence="3" key="1">
    <citation type="journal article" date="2020" name="Stud. Mycol.">
        <title>101 Dothideomycetes genomes: a test case for predicting lifestyles and emergence of pathogens.</title>
        <authorList>
            <person name="Haridas S."/>
            <person name="Albert R."/>
            <person name="Binder M."/>
            <person name="Bloem J."/>
            <person name="Labutti K."/>
            <person name="Salamov A."/>
            <person name="Andreopoulos B."/>
            <person name="Baker S."/>
            <person name="Barry K."/>
            <person name="Bills G."/>
            <person name="Bluhm B."/>
            <person name="Cannon C."/>
            <person name="Castanera R."/>
            <person name="Culley D."/>
            <person name="Daum C."/>
            <person name="Ezra D."/>
            <person name="Gonzalez J."/>
            <person name="Henrissat B."/>
            <person name="Kuo A."/>
            <person name="Liang C."/>
            <person name="Lipzen A."/>
            <person name="Lutzoni F."/>
            <person name="Magnuson J."/>
            <person name="Mondo S."/>
            <person name="Nolan M."/>
            <person name="Ohm R."/>
            <person name="Pangilinan J."/>
            <person name="Park H.-J."/>
            <person name="Ramirez L."/>
            <person name="Alfaro M."/>
            <person name="Sun H."/>
            <person name="Tritt A."/>
            <person name="Yoshinaga Y."/>
            <person name="Zwiers L.-H."/>
            <person name="Turgeon B."/>
            <person name="Goodwin S."/>
            <person name="Spatafora J."/>
            <person name="Crous P."/>
            <person name="Grigoriev I."/>
        </authorList>
    </citation>
    <scope>NUCLEOTIDE SEQUENCE</scope>
    <source>
        <strain evidence="3">CBS 107.79</strain>
    </source>
</reference>
<evidence type="ECO:0000313" key="3">
    <source>
        <dbReference type="EMBL" id="KAF1975468.1"/>
    </source>
</evidence>
<name>A0A6A5VFA2_9PLEO</name>
<feature type="transmembrane region" description="Helical" evidence="2">
    <location>
        <begin position="96"/>
        <end position="114"/>
    </location>
</feature>
<keyword evidence="4" id="KW-1185">Reference proteome</keyword>
<keyword evidence="2" id="KW-0472">Membrane</keyword>
<keyword evidence="2" id="KW-1133">Transmembrane helix</keyword>
<dbReference type="EMBL" id="ML976670">
    <property type="protein sequence ID" value="KAF1975468.1"/>
    <property type="molecule type" value="Genomic_DNA"/>
</dbReference>
<dbReference type="AlphaFoldDB" id="A0A6A5VFA2"/>
<proteinExistence type="predicted"/>
<protein>
    <submittedName>
        <fullName evidence="3">Uncharacterized protein</fullName>
    </submittedName>
</protein>
<dbReference type="Proteomes" id="UP000800036">
    <property type="component" value="Unassembled WGS sequence"/>
</dbReference>
<feature type="transmembrane region" description="Helical" evidence="2">
    <location>
        <begin position="126"/>
        <end position="146"/>
    </location>
</feature>
<feature type="region of interest" description="Disordered" evidence="1">
    <location>
        <begin position="276"/>
        <end position="296"/>
    </location>
</feature>
<evidence type="ECO:0000256" key="2">
    <source>
        <dbReference type="SAM" id="Phobius"/>
    </source>
</evidence>
<keyword evidence="2" id="KW-0812">Transmembrane</keyword>
<dbReference type="OrthoDB" id="2386090at2759"/>
<gene>
    <name evidence="3" type="ORF">BU23DRAFT_529980</name>
</gene>
<organism evidence="3 4">
    <name type="scientific">Bimuria novae-zelandiae CBS 107.79</name>
    <dbReference type="NCBI Taxonomy" id="1447943"/>
    <lineage>
        <taxon>Eukaryota</taxon>
        <taxon>Fungi</taxon>
        <taxon>Dikarya</taxon>
        <taxon>Ascomycota</taxon>
        <taxon>Pezizomycotina</taxon>
        <taxon>Dothideomycetes</taxon>
        <taxon>Pleosporomycetidae</taxon>
        <taxon>Pleosporales</taxon>
        <taxon>Massarineae</taxon>
        <taxon>Didymosphaeriaceae</taxon>
        <taxon>Bimuria</taxon>
    </lineage>
</organism>
<accession>A0A6A5VFA2</accession>
<evidence type="ECO:0000256" key="1">
    <source>
        <dbReference type="SAM" id="MobiDB-lite"/>
    </source>
</evidence>
<sequence length="332" mass="37577">MHPRYQTFAYAFRASRLWTRPGGPSQRPRIAAFICQSCQRNFFLKSPLSALRKATQTARRNVTTAAKNVKDKKYAEQIIIYEAGSNRTAFIGTWKAIALFQFGVCTVWLAPHLYLNENQPDKSVRVFQTVAVMALATLPSLILSFITAPFVTSIKLWPVPPNARHSLTALRAFVANLPPTTKLTIQTLRIFPMPKHTTVYAHELRALPPRPLRFANIVLPKSAAWRQRQAEKPLWKGLWEFIEEKRFKFYVKEGTTYTMRTGVPGVWEEVARGIRERTEREESENEGDGKGKGRKIVKAVKGKKVGELGGKKAVARPVVPAVKRQTARPVVK</sequence>
<evidence type="ECO:0000313" key="4">
    <source>
        <dbReference type="Proteomes" id="UP000800036"/>
    </source>
</evidence>